<evidence type="ECO:0000313" key="8">
    <source>
        <dbReference type="EMBL" id="KAG5412282.1"/>
    </source>
</evidence>
<dbReference type="PROSITE" id="PS51371">
    <property type="entry name" value="CBS"/>
    <property type="match status" value="4"/>
</dbReference>
<dbReference type="PROSITE" id="PS51745">
    <property type="entry name" value="PB1"/>
    <property type="match status" value="1"/>
</dbReference>
<feature type="domain" description="CBS" evidence="6">
    <location>
        <begin position="226"/>
        <end position="286"/>
    </location>
</feature>
<evidence type="ECO:0000256" key="4">
    <source>
        <dbReference type="SAM" id="MobiDB-lite"/>
    </source>
</evidence>
<comment type="caution">
    <text evidence="8">The sequence shown here is derived from an EMBL/GenBank/DDBJ whole genome shotgun (WGS) entry which is preliminary data.</text>
</comment>
<feature type="region of interest" description="Disordered" evidence="4">
    <location>
        <begin position="639"/>
        <end position="667"/>
    </location>
</feature>
<keyword evidence="9" id="KW-1185">Reference proteome</keyword>
<protein>
    <submittedName>
        <fullName evidence="8">Uncharacterized protein</fullName>
    </submittedName>
</protein>
<dbReference type="PANTHER" id="PTHR13780:SF140">
    <property type="entry name" value="CBS DOMAIN-CONTAINING PROTEIN"/>
    <property type="match status" value="1"/>
</dbReference>
<feature type="domain" description="CBS" evidence="6">
    <location>
        <begin position="60"/>
        <end position="119"/>
    </location>
</feature>
<sequence>MANQDRSSRRSLTVTTSSLHGKNKSMDISERRLDTGRRSLNISRSTLGLTGGERTVKRLRLSKALTVPATTTIYEACKRMASRKVDALLLTDSNEMLCGILTDKDIATRVISQEINVEETPVSKVMTRNPMFVLSETLAVEALQKMVLGKFRHLPVVENGEVIALLDIAKCLYDAIARMERAAEKGKAIAAAVEGVERSWGTNTSVPNNFIETLRDRMFRPSLSTLIPDDSKVLKVSPDDTVLTVAKKMVEFQLSCAVVMVEDKLRGIFTSKDILMRVVAENLPPSETTVEQVMTENPESTSVDTPIVEALHIMHEGKFLHLPVTDKEGDVVAVVDVIHVTHAAVATAGTTAGIGNEETNTMMQKFWDSAMELSPNEEDEDTRSESSLKVASEAETGRSLPLANTFSFKIEDKNHRMHRFISDTRSLTEVVTAILQRVGSDIDPDNLPQILYEDEDHDKVLLASDSDLQAAIDHAKSIGWKSLRLYLDDSKGGKGSRRRRAIVSGEAMEYVHTDAWAAAYSGVAAGAALVAGLGFMAYLKRAGQKKTQIEQGLCHGDISYKFSKLVDKFFDMNILASSSDETASKFLSNLPSRGFLSSTVVSSNPGSFRVYICEHDTSPPEGQQIRTNQQNILIRSLSLKKQKGDSSSKKRPANKALDNRSSAKRPTNVSRLGLCPVLQGLGVPFSPGARGNRELSPLIPLLWTIDATLLPSLTVEKLRALLKEKGLPTKGRKASQKHLTLYSILKNIVFHYVMLLPDELIARLKDAN</sequence>
<dbReference type="InterPro" id="IPR053793">
    <property type="entry name" value="PB1-like"/>
</dbReference>
<keyword evidence="5" id="KW-1133">Transmembrane helix</keyword>
<dbReference type="SMART" id="SM00666">
    <property type="entry name" value="PB1"/>
    <property type="match status" value="1"/>
</dbReference>
<dbReference type="InterPro" id="IPR046342">
    <property type="entry name" value="CBS_dom_sf"/>
</dbReference>
<dbReference type="InterPro" id="IPR018276">
    <property type="entry name" value="DDA1_dom"/>
</dbReference>
<dbReference type="Pfam" id="PF10172">
    <property type="entry name" value="DDA1"/>
    <property type="match status" value="1"/>
</dbReference>
<evidence type="ECO:0000256" key="3">
    <source>
        <dbReference type="PROSITE-ProRule" id="PRU00703"/>
    </source>
</evidence>
<keyword evidence="1" id="KW-0677">Repeat</keyword>
<dbReference type="Gene3D" id="3.10.20.90">
    <property type="entry name" value="Phosphatidylinositol 3-kinase Catalytic Subunit, Chain A, domain 1"/>
    <property type="match status" value="1"/>
</dbReference>
<evidence type="ECO:0000313" key="9">
    <source>
        <dbReference type="Proteomes" id="UP000823674"/>
    </source>
</evidence>
<feature type="compositionally biased region" description="Low complexity" evidence="4">
    <location>
        <begin position="10"/>
        <end position="19"/>
    </location>
</feature>
<feature type="region of interest" description="Disordered" evidence="4">
    <location>
        <begin position="373"/>
        <end position="394"/>
    </location>
</feature>
<dbReference type="SMART" id="SM00116">
    <property type="entry name" value="CBS"/>
    <property type="match status" value="4"/>
</dbReference>
<feature type="domain" description="PB1" evidence="7">
    <location>
        <begin position="403"/>
        <end position="490"/>
    </location>
</feature>
<reference evidence="8 9" key="1">
    <citation type="submission" date="2021-03" db="EMBL/GenBank/DDBJ databases">
        <authorList>
            <person name="King G.J."/>
            <person name="Bancroft I."/>
            <person name="Baten A."/>
            <person name="Bloomfield J."/>
            <person name="Borpatragohain P."/>
            <person name="He Z."/>
            <person name="Irish N."/>
            <person name="Irwin J."/>
            <person name="Liu K."/>
            <person name="Mauleon R.P."/>
            <person name="Moore J."/>
            <person name="Morris R."/>
            <person name="Ostergaard L."/>
            <person name="Wang B."/>
            <person name="Wells R."/>
        </authorList>
    </citation>
    <scope>NUCLEOTIDE SEQUENCE [LARGE SCALE GENOMIC DNA]</scope>
    <source>
        <strain evidence="8">R-o-18</strain>
        <tissue evidence="8">Leaf</tissue>
    </source>
</reference>
<dbReference type="Gene3D" id="1.10.720.30">
    <property type="entry name" value="SAP domain"/>
    <property type="match status" value="1"/>
</dbReference>
<evidence type="ECO:0000256" key="1">
    <source>
        <dbReference type="ARBA" id="ARBA00022737"/>
    </source>
</evidence>
<dbReference type="SUPFAM" id="SSF54277">
    <property type="entry name" value="CAD &amp; PB1 domains"/>
    <property type="match status" value="1"/>
</dbReference>
<dbReference type="Gene3D" id="3.10.580.10">
    <property type="entry name" value="CBS-domain"/>
    <property type="match status" value="2"/>
</dbReference>
<dbReference type="InterPro" id="IPR036361">
    <property type="entry name" value="SAP_dom_sf"/>
</dbReference>
<feature type="region of interest" description="Disordered" evidence="4">
    <location>
        <begin position="1"/>
        <end position="32"/>
    </location>
</feature>
<dbReference type="SUPFAM" id="SSF54631">
    <property type="entry name" value="CBS-domain pair"/>
    <property type="match status" value="2"/>
</dbReference>
<dbReference type="Proteomes" id="UP000823674">
    <property type="component" value="Chromosome A02"/>
</dbReference>
<keyword evidence="2 3" id="KW-0129">CBS domain</keyword>
<name>A0ABQ7NN29_BRACM</name>
<evidence type="ECO:0000256" key="2">
    <source>
        <dbReference type="ARBA" id="ARBA00023122"/>
    </source>
</evidence>
<dbReference type="InterPro" id="IPR050511">
    <property type="entry name" value="AMPK_gamma/SDS23_families"/>
</dbReference>
<evidence type="ECO:0000259" key="7">
    <source>
        <dbReference type="PROSITE" id="PS51745"/>
    </source>
</evidence>
<organism evidence="8 9">
    <name type="scientific">Brassica rapa subsp. trilocularis</name>
    <dbReference type="NCBI Taxonomy" id="1813537"/>
    <lineage>
        <taxon>Eukaryota</taxon>
        <taxon>Viridiplantae</taxon>
        <taxon>Streptophyta</taxon>
        <taxon>Embryophyta</taxon>
        <taxon>Tracheophyta</taxon>
        <taxon>Spermatophyta</taxon>
        <taxon>Magnoliopsida</taxon>
        <taxon>eudicotyledons</taxon>
        <taxon>Gunneridae</taxon>
        <taxon>Pentapetalae</taxon>
        <taxon>rosids</taxon>
        <taxon>malvids</taxon>
        <taxon>Brassicales</taxon>
        <taxon>Brassicaceae</taxon>
        <taxon>Brassiceae</taxon>
        <taxon>Brassica</taxon>
    </lineage>
</organism>
<dbReference type="InterPro" id="IPR000270">
    <property type="entry name" value="PB1_dom"/>
</dbReference>
<feature type="domain" description="CBS" evidence="6">
    <location>
        <begin position="294"/>
        <end position="351"/>
    </location>
</feature>
<evidence type="ECO:0000256" key="5">
    <source>
        <dbReference type="SAM" id="Phobius"/>
    </source>
</evidence>
<dbReference type="Pfam" id="PF00571">
    <property type="entry name" value="CBS"/>
    <property type="match status" value="4"/>
</dbReference>
<feature type="domain" description="CBS" evidence="6">
    <location>
        <begin position="126"/>
        <end position="184"/>
    </location>
</feature>
<gene>
    <name evidence="8" type="primary">A02p058290.1_BraROA</name>
    <name evidence="8" type="ORF">IGI04_008601</name>
</gene>
<dbReference type="EMBL" id="JADBGQ010000002">
    <property type="protein sequence ID" value="KAG5412282.1"/>
    <property type="molecule type" value="Genomic_DNA"/>
</dbReference>
<dbReference type="CDD" id="cd17781">
    <property type="entry name" value="CBS_pair_MUG70_1"/>
    <property type="match status" value="1"/>
</dbReference>
<dbReference type="Pfam" id="PF00564">
    <property type="entry name" value="PB1"/>
    <property type="match status" value="1"/>
</dbReference>
<keyword evidence="5" id="KW-0472">Membrane</keyword>
<evidence type="ECO:0000259" key="6">
    <source>
        <dbReference type="PROSITE" id="PS51371"/>
    </source>
</evidence>
<dbReference type="InterPro" id="IPR000644">
    <property type="entry name" value="CBS_dom"/>
</dbReference>
<keyword evidence="5" id="KW-0812">Transmembrane</keyword>
<dbReference type="PANTHER" id="PTHR13780">
    <property type="entry name" value="AMP-ACTIVATED PROTEIN KINASE, GAMMA REGULATORY SUBUNIT"/>
    <property type="match status" value="1"/>
</dbReference>
<feature type="transmembrane region" description="Helical" evidence="5">
    <location>
        <begin position="516"/>
        <end position="539"/>
    </location>
</feature>
<proteinExistence type="predicted"/>
<accession>A0ABQ7NN29</accession>